<dbReference type="Proteomes" id="UP000220034">
    <property type="component" value="Unassembled WGS sequence"/>
</dbReference>
<dbReference type="GO" id="GO:0016787">
    <property type="term" value="F:hydrolase activity"/>
    <property type="evidence" value="ECO:0007669"/>
    <property type="project" value="UniProtKB-KW"/>
</dbReference>
<dbReference type="Gene3D" id="3.40.630.40">
    <property type="entry name" value="Zn-dependent exopeptidases"/>
    <property type="match status" value="1"/>
</dbReference>
<dbReference type="SUPFAM" id="SSF53187">
    <property type="entry name" value="Zn-dependent exopeptidases"/>
    <property type="match status" value="1"/>
</dbReference>
<accession>A0A2C9CM06</accession>
<organism evidence="1 2">
    <name type="scientific">Pontivivens marinum</name>
    <dbReference type="NCBI Taxonomy" id="1690039"/>
    <lineage>
        <taxon>Bacteria</taxon>
        <taxon>Pseudomonadati</taxon>
        <taxon>Pseudomonadota</taxon>
        <taxon>Alphaproteobacteria</taxon>
        <taxon>Rhodobacterales</taxon>
        <taxon>Paracoccaceae</taxon>
        <taxon>Pontivivens</taxon>
    </lineage>
</organism>
<reference evidence="2" key="1">
    <citation type="submission" date="2017-09" db="EMBL/GenBank/DDBJ databases">
        <authorList>
            <person name="Varghese N."/>
            <person name="Submissions S."/>
        </authorList>
    </citation>
    <scope>NUCLEOTIDE SEQUENCE [LARGE SCALE GENOMIC DNA]</scope>
    <source>
        <strain evidence="2">C7</strain>
    </source>
</reference>
<dbReference type="EMBL" id="OCTN01000001">
    <property type="protein sequence ID" value="SOH92247.1"/>
    <property type="molecule type" value="Genomic_DNA"/>
</dbReference>
<name>A0A2C9CM06_9RHOB</name>
<proteinExistence type="predicted"/>
<keyword evidence="2" id="KW-1185">Reference proteome</keyword>
<dbReference type="AlphaFoldDB" id="A0A2C9CM06"/>
<evidence type="ECO:0000313" key="1">
    <source>
        <dbReference type="EMBL" id="SOH92247.1"/>
    </source>
</evidence>
<dbReference type="OrthoDB" id="9815326at2"/>
<gene>
    <name evidence="1" type="ORF">SAMN06273572_10188</name>
</gene>
<evidence type="ECO:0000313" key="2">
    <source>
        <dbReference type="Proteomes" id="UP000220034"/>
    </source>
</evidence>
<dbReference type="InterPro" id="IPR007709">
    <property type="entry name" value="N-FG_amidohydro"/>
</dbReference>
<dbReference type="RefSeq" id="WP_097927845.1">
    <property type="nucleotide sequence ID" value="NZ_OCTN01000001.1"/>
</dbReference>
<dbReference type="PIRSF" id="PIRSF029730">
    <property type="entry name" value="UCP029730"/>
    <property type="match status" value="1"/>
</dbReference>
<protein>
    <submittedName>
        <fullName evidence="1">Predicted N-formylglutamate amidohydrolase</fullName>
    </submittedName>
</protein>
<dbReference type="InterPro" id="IPR011227">
    <property type="entry name" value="UCP029730"/>
</dbReference>
<dbReference type="Pfam" id="PF05013">
    <property type="entry name" value="FGase"/>
    <property type="match status" value="1"/>
</dbReference>
<keyword evidence="1" id="KW-0378">Hydrolase</keyword>
<sequence length="244" mass="26300">MSEQVVQITNPNGDSPALLVCEHASRHIPDDLNGLGLTAQDAISHAAWDPGALAVATHLSQMLNAQLVASGISRLAYDCNRPPSAPDAVPSRSERIEVPGNVTLSATDKADRVSRFYEPFRAALAQTVAAHPAPMIVTIHSFTPVYHGKQRDVEIGILHDSDTRLADAMMANHADYTTLNIQRNAPYGPEDGVTHTLIEHAVKSGHPNVMIEIRNDLIATPEAQAEIADMLGRWLNASIAETTK</sequence>